<dbReference type="Gene3D" id="3.50.30.10">
    <property type="entry name" value="Phosphohistidine domain"/>
    <property type="match status" value="1"/>
</dbReference>
<feature type="domain" description="PEP-utilising enzyme C-terminal" evidence="19">
    <location>
        <begin position="249"/>
        <end position="535"/>
    </location>
</feature>
<dbReference type="EMBL" id="JBBMFK010000008">
    <property type="protein sequence ID" value="MEQ2443085.1"/>
    <property type="molecule type" value="Genomic_DNA"/>
</dbReference>
<dbReference type="InterPro" id="IPR040442">
    <property type="entry name" value="Pyrv_kinase-like_dom_sf"/>
</dbReference>
<accession>A0ABV1E8N0</accession>
<organism evidence="21 22">
    <name type="scientific">Pseudoflavonifractor intestinihominis</name>
    <dbReference type="NCBI Taxonomy" id="3133171"/>
    <lineage>
        <taxon>Bacteria</taxon>
        <taxon>Bacillati</taxon>
        <taxon>Bacillota</taxon>
        <taxon>Clostridia</taxon>
        <taxon>Eubacteriales</taxon>
        <taxon>Oscillospiraceae</taxon>
        <taxon>Pseudoflavonifractor</taxon>
    </lineage>
</organism>
<dbReference type="PIRSF" id="PIRSF000732">
    <property type="entry name" value="PTS_enzyme_I"/>
    <property type="match status" value="1"/>
</dbReference>
<dbReference type="Pfam" id="PF05524">
    <property type="entry name" value="PEP-utilisers_N"/>
    <property type="match status" value="1"/>
</dbReference>
<dbReference type="InterPro" id="IPR006318">
    <property type="entry name" value="PTS_EI-like"/>
</dbReference>
<dbReference type="InterPro" id="IPR036637">
    <property type="entry name" value="Phosphohistidine_dom_sf"/>
</dbReference>
<reference evidence="21 22" key="1">
    <citation type="submission" date="2024-03" db="EMBL/GenBank/DDBJ databases">
        <title>Human intestinal bacterial collection.</title>
        <authorList>
            <person name="Pauvert C."/>
            <person name="Hitch T.C.A."/>
            <person name="Clavel T."/>
        </authorList>
    </citation>
    <scope>NUCLEOTIDE SEQUENCE [LARGE SCALE GENOMIC DNA]</scope>
    <source>
        <strain evidence="21 22">CLA-AP-H29</strain>
    </source>
</reference>
<dbReference type="Gene3D" id="1.10.274.10">
    <property type="entry name" value="PtsI, HPr-binding domain"/>
    <property type="match status" value="1"/>
</dbReference>
<evidence type="ECO:0000256" key="12">
    <source>
        <dbReference type="ARBA" id="ARBA00022683"/>
    </source>
</evidence>
<evidence type="ECO:0000256" key="6">
    <source>
        <dbReference type="ARBA" id="ARBA00012232"/>
    </source>
</evidence>
<keyword evidence="8 17" id="KW-0813">Transport</keyword>
<dbReference type="InterPro" id="IPR008279">
    <property type="entry name" value="PEP-util_enz_mobile_dom"/>
</dbReference>
<dbReference type="PROSITE" id="PS00370">
    <property type="entry name" value="PEP_ENZYMES_PHOS_SITE"/>
    <property type="match status" value="1"/>
</dbReference>
<evidence type="ECO:0000259" key="18">
    <source>
        <dbReference type="Pfam" id="PF00391"/>
    </source>
</evidence>
<dbReference type="InterPro" id="IPR015813">
    <property type="entry name" value="Pyrv/PenolPyrv_kinase-like_dom"/>
</dbReference>
<evidence type="ECO:0000256" key="10">
    <source>
        <dbReference type="ARBA" id="ARBA00022597"/>
    </source>
</evidence>
<dbReference type="InterPro" id="IPR008731">
    <property type="entry name" value="PTS_EIN"/>
</dbReference>
<protein>
    <recommendedName>
        <fullName evidence="7 17">Phosphoenolpyruvate-protein phosphotransferase</fullName>
        <ecNumber evidence="6 17">2.7.3.9</ecNumber>
    </recommendedName>
    <alternativeName>
        <fullName evidence="16 17">Phosphotransferase system, enzyme I</fullName>
    </alternativeName>
</protein>
<evidence type="ECO:0000256" key="15">
    <source>
        <dbReference type="ARBA" id="ARBA00022842"/>
    </source>
</evidence>
<evidence type="ECO:0000256" key="16">
    <source>
        <dbReference type="ARBA" id="ARBA00033235"/>
    </source>
</evidence>
<evidence type="ECO:0000313" key="22">
    <source>
        <dbReference type="Proteomes" id="UP001464378"/>
    </source>
</evidence>
<dbReference type="PRINTS" id="PR01736">
    <property type="entry name" value="PHPHTRNFRASE"/>
</dbReference>
<feature type="domain" description="Phosphotransferase system enzyme I N-terminal" evidence="20">
    <location>
        <begin position="5"/>
        <end position="122"/>
    </location>
</feature>
<dbReference type="RefSeq" id="WP_349231410.1">
    <property type="nucleotide sequence ID" value="NZ_JBBMFK010000008.1"/>
</dbReference>
<comment type="catalytic activity">
    <reaction evidence="1 17">
        <text>L-histidyl-[protein] + phosphoenolpyruvate = N(pros)-phospho-L-histidyl-[protein] + pyruvate</text>
        <dbReference type="Rhea" id="RHEA:23880"/>
        <dbReference type="Rhea" id="RHEA-COMP:9745"/>
        <dbReference type="Rhea" id="RHEA-COMP:9746"/>
        <dbReference type="ChEBI" id="CHEBI:15361"/>
        <dbReference type="ChEBI" id="CHEBI:29979"/>
        <dbReference type="ChEBI" id="CHEBI:58702"/>
        <dbReference type="ChEBI" id="CHEBI:64837"/>
        <dbReference type="EC" id="2.7.3.9"/>
    </reaction>
</comment>
<comment type="caution">
    <text evidence="21">The sequence shown here is derived from an EMBL/GenBank/DDBJ whole genome shotgun (WGS) entry which is preliminary data.</text>
</comment>
<evidence type="ECO:0000259" key="20">
    <source>
        <dbReference type="Pfam" id="PF05524"/>
    </source>
</evidence>
<comment type="subcellular location">
    <subcellularLocation>
        <location evidence="4 17">Cytoplasm</location>
    </subcellularLocation>
</comment>
<evidence type="ECO:0000256" key="3">
    <source>
        <dbReference type="ARBA" id="ARBA00002728"/>
    </source>
</evidence>
<comment type="similarity">
    <text evidence="5 17">Belongs to the PEP-utilizing enzyme family.</text>
</comment>
<dbReference type="Pfam" id="PF00391">
    <property type="entry name" value="PEP-utilizers"/>
    <property type="match status" value="1"/>
</dbReference>
<keyword evidence="22" id="KW-1185">Reference proteome</keyword>
<dbReference type="InterPro" id="IPR024692">
    <property type="entry name" value="PTS_EI"/>
</dbReference>
<evidence type="ECO:0000256" key="11">
    <source>
        <dbReference type="ARBA" id="ARBA00022679"/>
    </source>
</evidence>
<evidence type="ECO:0000256" key="13">
    <source>
        <dbReference type="ARBA" id="ARBA00022723"/>
    </source>
</evidence>
<keyword evidence="10 17" id="KW-0762">Sugar transport</keyword>
<keyword evidence="15 17" id="KW-0460">Magnesium</keyword>
<dbReference type="GO" id="GO:0008965">
    <property type="term" value="F:phosphoenolpyruvate-protein phosphotransferase activity"/>
    <property type="evidence" value="ECO:0007669"/>
    <property type="project" value="UniProtKB-EC"/>
</dbReference>
<evidence type="ECO:0000259" key="19">
    <source>
        <dbReference type="Pfam" id="PF02896"/>
    </source>
</evidence>
<evidence type="ECO:0000256" key="2">
    <source>
        <dbReference type="ARBA" id="ARBA00001946"/>
    </source>
</evidence>
<dbReference type="SUPFAM" id="SSF52009">
    <property type="entry name" value="Phosphohistidine domain"/>
    <property type="match status" value="1"/>
</dbReference>
<evidence type="ECO:0000256" key="8">
    <source>
        <dbReference type="ARBA" id="ARBA00022448"/>
    </source>
</evidence>
<dbReference type="SUPFAM" id="SSF47831">
    <property type="entry name" value="Enzyme I of the PEP:sugar phosphotransferase system HPr-binding (sub)domain"/>
    <property type="match status" value="1"/>
</dbReference>
<dbReference type="SUPFAM" id="SSF51621">
    <property type="entry name" value="Phosphoenolpyruvate/pyruvate domain"/>
    <property type="match status" value="1"/>
</dbReference>
<feature type="domain" description="PEP-utilising enzyme mobile" evidence="18">
    <location>
        <begin position="149"/>
        <end position="221"/>
    </location>
</feature>
<dbReference type="InterPro" id="IPR050499">
    <property type="entry name" value="PEP-utilizing_PTS_enzyme"/>
</dbReference>
<keyword evidence="14 17" id="KW-0418">Kinase</keyword>
<dbReference type="Proteomes" id="UP001464378">
    <property type="component" value="Unassembled WGS sequence"/>
</dbReference>
<comment type="function">
    <text evidence="3 17">General (non sugar-specific) component of the phosphoenolpyruvate-dependent sugar phosphotransferase system (sugar PTS). This major carbohydrate active-transport system catalyzes the phosphorylation of incoming sugar substrates concomitantly with their translocation across the cell membrane. Enzyme I transfers the phosphoryl group from phosphoenolpyruvate (PEP) to the phosphoryl carrier protein (HPr).</text>
</comment>
<evidence type="ECO:0000256" key="14">
    <source>
        <dbReference type="ARBA" id="ARBA00022777"/>
    </source>
</evidence>
<keyword evidence="11 17" id="KW-0808">Transferase</keyword>
<name>A0ABV1E8N0_9FIRM</name>
<dbReference type="InterPro" id="IPR018274">
    <property type="entry name" value="PEP_util_AS"/>
</dbReference>
<sequence length="575" mass="61964">MREYTGTTASPGVAIGPAMVFTHTLVQAKERSISPGEAAAELALFDAALARAEEELRSIQTGGEGAGIFAAHLAILSDEEMNQEIRAGIQSLGRCAGWAVQAVYREFAGLLRDVDDPLIRERAADMDDVGQRLLRCILGLPPCSLAQIDRPSIVVAEDLYPSDTVTMDRKNVLGILTQRGGVTSHTAILARSLGIPAVVGVPEVLSQVEPGTPLILDAVHGKVIAAADRDTLLRYQAMRERVLSQAQAAQRYRSAPAVTRDGVRIHVDLNIGGVTAQALDGLDCVDGVGLFRTEFLYMQSQTLPDEDTQFTSYRAALEALDGRPLVLRTLDIGGDKQLPYLELPREDNPFLGRRALRLCLAEPELFRIQLRAALRASVFGQLRIMFPMVGSLDDFRAAKATVVKAQEELEREGIPFRRDVALGVMIEIPAAAMIADLLAREADFASIGTNDLCQYLNAADRLEPGAAPYYQSYHPAMFRLIRDVAVAFTAQGKDLCVCGELGGDCAFASALIGLGLRHLSMSASAVAGIKQLVAVLTIPEAQEAARQALSTSTAAQAEEYLRAFAARRTGGEHFV</sequence>
<dbReference type="PANTHER" id="PTHR46244">
    <property type="entry name" value="PHOSPHOENOLPYRUVATE-PROTEIN PHOSPHOTRANSFERASE"/>
    <property type="match status" value="1"/>
</dbReference>
<dbReference type="InterPro" id="IPR036618">
    <property type="entry name" value="PtsI_HPr-bd_sf"/>
</dbReference>
<evidence type="ECO:0000256" key="4">
    <source>
        <dbReference type="ARBA" id="ARBA00004496"/>
    </source>
</evidence>
<comment type="cofactor">
    <cofactor evidence="2 17">
        <name>Mg(2+)</name>
        <dbReference type="ChEBI" id="CHEBI:18420"/>
    </cofactor>
</comment>
<keyword evidence="12 17" id="KW-0598">Phosphotransferase system</keyword>
<evidence type="ECO:0000256" key="9">
    <source>
        <dbReference type="ARBA" id="ARBA00022490"/>
    </source>
</evidence>
<dbReference type="Pfam" id="PF02896">
    <property type="entry name" value="PEP-utilizers_C"/>
    <property type="match status" value="1"/>
</dbReference>
<proteinExistence type="inferred from homology"/>
<keyword evidence="13 17" id="KW-0479">Metal-binding</keyword>
<dbReference type="NCBIfam" id="TIGR01417">
    <property type="entry name" value="PTS_I_fam"/>
    <property type="match status" value="1"/>
</dbReference>
<evidence type="ECO:0000313" key="21">
    <source>
        <dbReference type="EMBL" id="MEQ2443085.1"/>
    </source>
</evidence>
<dbReference type="EC" id="2.7.3.9" evidence="6 17"/>
<evidence type="ECO:0000256" key="5">
    <source>
        <dbReference type="ARBA" id="ARBA00007837"/>
    </source>
</evidence>
<gene>
    <name evidence="21" type="primary">ptsP</name>
    <name evidence="21" type="ORF">WMO64_06345</name>
</gene>
<dbReference type="InterPro" id="IPR000121">
    <property type="entry name" value="PEP_util_C"/>
</dbReference>
<dbReference type="Gene3D" id="3.20.20.60">
    <property type="entry name" value="Phosphoenolpyruvate-binding domains"/>
    <property type="match status" value="1"/>
</dbReference>
<evidence type="ECO:0000256" key="17">
    <source>
        <dbReference type="PIRNR" id="PIRNR000732"/>
    </source>
</evidence>
<dbReference type="PANTHER" id="PTHR46244:SF3">
    <property type="entry name" value="PHOSPHOENOLPYRUVATE-PROTEIN PHOSPHOTRANSFERASE"/>
    <property type="match status" value="1"/>
</dbReference>
<keyword evidence="9 17" id="KW-0963">Cytoplasm</keyword>
<evidence type="ECO:0000256" key="1">
    <source>
        <dbReference type="ARBA" id="ARBA00000683"/>
    </source>
</evidence>
<evidence type="ECO:0000256" key="7">
    <source>
        <dbReference type="ARBA" id="ARBA00016544"/>
    </source>
</evidence>